<evidence type="ECO:0000313" key="10">
    <source>
        <dbReference type="Proteomes" id="UP000249061"/>
    </source>
</evidence>
<feature type="binding site" evidence="7">
    <location>
        <position position="117"/>
    </location>
    <ligand>
        <name>S-adenosyl-L-methionine</name>
        <dbReference type="ChEBI" id="CHEBI:59789"/>
    </ligand>
</feature>
<dbReference type="InterPro" id="IPR001537">
    <property type="entry name" value="SpoU_MeTrfase"/>
</dbReference>
<evidence type="ECO:0000256" key="7">
    <source>
        <dbReference type="HAMAP-Rule" id="MF_02060"/>
    </source>
</evidence>
<sequence>MTGGGPKYERLEGTPAPADLLLQPRKDRIDEVLSLRTRNVTVVLDRLEDAFNMAAVLRTCEGMGLQDVHIIRNPSVKFSPNGAVTQGCDKWLDLHFHADFTSCAELLKDRGYRVLASAIRPGATSLFELKFDQKIAMVLGNERFGVSDEVLEKSDGTFWIPMRGFSQSMNISAAASACITQAVAWRTQHLGPQGDLSVEEKQTLAEQFSFLSVRQRGKLYRNK</sequence>
<gene>
    <name evidence="7" type="primary">trmH</name>
    <name evidence="9" type="ORF">DI536_02435</name>
</gene>
<comment type="caution">
    <text evidence="7">Lacks conserved residue(s) required for the propagation of feature annotation.</text>
</comment>
<feature type="domain" description="tRNA/rRNA methyltransferase SpoU type" evidence="8">
    <location>
        <begin position="40"/>
        <end position="178"/>
    </location>
</feature>
<evidence type="ECO:0000313" key="9">
    <source>
        <dbReference type="EMBL" id="PZR18757.1"/>
    </source>
</evidence>
<keyword evidence="5 7" id="KW-0819">tRNA processing</keyword>
<dbReference type="Proteomes" id="UP000249061">
    <property type="component" value="Unassembled WGS sequence"/>
</dbReference>
<dbReference type="SUPFAM" id="SSF75217">
    <property type="entry name" value="alpha/beta knot"/>
    <property type="match status" value="1"/>
</dbReference>
<evidence type="ECO:0000256" key="1">
    <source>
        <dbReference type="ARBA" id="ARBA00022555"/>
    </source>
</evidence>
<dbReference type="InterPro" id="IPR029026">
    <property type="entry name" value="tRNA_m1G_MTases_N"/>
</dbReference>
<keyword evidence="3 7" id="KW-0808">Transferase</keyword>
<dbReference type="PANTHER" id="PTHR43453">
    <property type="entry name" value="RRNA METHYLASE-LIKE"/>
    <property type="match status" value="1"/>
</dbReference>
<comment type="similarity">
    <text evidence="7">Belongs to the class IV-like SAM-binding methyltransferase superfamily. RNA methyltransferase TrmH family.</text>
</comment>
<dbReference type="GO" id="GO:0002938">
    <property type="term" value="P:tRNA guanine ribose methylation"/>
    <property type="evidence" value="ECO:0007669"/>
    <property type="project" value="UniProtKB-UniRule"/>
</dbReference>
<keyword evidence="1 7" id="KW-0820">tRNA-binding</keyword>
<evidence type="ECO:0000259" key="8">
    <source>
        <dbReference type="Pfam" id="PF00588"/>
    </source>
</evidence>
<feature type="binding site" evidence="7">
    <location>
        <position position="160"/>
    </location>
    <ligand>
        <name>S-adenosyl-L-methionine</name>
        <dbReference type="ChEBI" id="CHEBI:59789"/>
    </ligand>
</feature>
<dbReference type="HAMAP" id="MF_02060">
    <property type="entry name" value="tRNA_methyltr_TrmH"/>
    <property type="match status" value="1"/>
</dbReference>
<dbReference type="InterPro" id="IPR029028">
    <property type="entry name" value="Alpha/beta_knot_MTases"/>
</dbReference>
<evidence type="ECO:0000256" key="3">
    <source>
        <dbReference type="ARBA" id="ARBA00022679"/>
    </source>
</evidence>
<dbReference type="AlphaFoldDB" id="A0A2W5TX67"/>
<evidence type="ECO:0000256" key="6">
    <source>
        <dbReference type="ARBA" id="ARBA00022884"/>
    </source>
</evidence>
<dbReference type="PANTHER" id="PTHR43453:SF1">
    <property type="entry name" value="TRNA_RRNA METHYLTRANSFERASE SPOU TYPE DOMAIN-CONTAINING PROTEIN"/>
    <property type="match status" value="1"/>
</dbReference>
<comment type="caution">
    <text evidence="9">The sequence shown here is derived from an EMBL/GenBank/DDBJ whole genome shotgun (WGS) entry which is preliminary data.</text>
</comment>
<dbReference type="CDD" id="cd18092">
    <property type="entry name" value="SpoU-like_TrmH"/>
    <property type="match status" value="1"/>
</dbReference>
<dbReference type="Pfam" id="PF00588">
    <property type="entry name" value="SpoU_methylase"/>
    <property type="match status" value="1"/>
</dbReference>
<dbReference type="GO" id="GO:0000049">
    <property type="term" value="F:tRNA binding"/>
    <property type="evidence" value="ECO:0007669"/>
    <property type="project" value="UniProtKB-UniRule"/>
</dbReference>
<reference evidence="9 10" key="1">
    <citation type="submission" date="2017-08" db="EMBL/GenBank/DDBJ databases">
        <title>Infants hospitalized years apart are colonized by the same room-sourced microbial strains.</title>
        <authorList>
            <person name="Brooks B."/>
            <person name="Olm M.R."/>
            <person name="Firek B.A."/>
            <person name="Baker R."/>
            <person name="Thomas B.C."/>
            <person name="Morowitz M.J."/>
            <person name="Banfield J.F."/>
        </authorList>
    </citation>
    <scope>NUCLEOTIDE SEQUENCE [LARGE SCALE GENOMIC DNA]</scope>
    <source>
        <strain evidence="9">S2_003_000_R2_14</strain>
    </source>
</reference>
<evidence type="ECO:0000256" key="2">
    <source>
        <dbReference type="ARBA" id="ARBA00022603"/>
    </source>
</evidence>
<keyword evidence="6 7" id="KW-0694">RNA-binding</keyword>
<dbReference type="InterPro" id="IPR033671">
    <property type="entry name" value="TrmH"/>
</dbReference>
<evidence type="ECO:0000256" key="5">
    <source>
        <dbReference type="ARBA" id="ARBA00022694"/>
    </source>
</evidence>
<dbReference type="Gene3D" id="3.40.1280.10">
    <property type="match status" value="1"/>
</dbReference>
<evidence type="ECO:0000256" key="4">
    <source>
        <dbReference type="ARBA" id="ARBA00022691"/>
    </source>
</evidence>
<dbReference type="EC" id="2.1.1.34" evidence="7"/>
<protein>
    <recommendedName>
        <fullName evidence="7">tRNA (guanosine(18)-2'-O)-methyltransferase</fullName>
        <ecNumber evidence="7">2.1.1.34</ecNumber>
    </recommendedName>
    <alternativeName>
        <fullName evidence="7">tRNA [Gm18] methyltransferase</fullName>
    </alternativeName>
</protein>
<keyword evidence="4 7" id="KW-0949">S-adenosyl-L-methionine</keyword>
<proteinExistence type="inferred from homology"/>
<name>A0A2W5TX67_9BACT</name>
<comment type="catalytic activity">
    <reaction evidence="7">
        <text>guanosine(18) in tRNA + S-adenosyl-L-methionine = 2'-O-methylguanosine(18) in tRNA + S-adenosyl-L-homocysteine + H(+)</text>
        <dbReference type="Rhea" id="RHEA:20077"/>
        <dbReference type="Rhea" id="RHEA-COMP:10190"/>
        <dbReference type="Rhea" id="RHEA-COMP:10192"/>
        <dbReference type="ChEBI" id="CHEBI:15378"/>
        <dbReference type="ChEBI" id="CHEBI:57856"/>
        <dbReference type="ChEBI" id="CHEBI:59789"/>
        <dbReference type="ChEBI" id="CHEBI:74269"/>
        <dbReference type="ChEBI" id="CHEBI:74445"/>
        <dbReference type="EC" id="2.1.1.34"/>
    </reaction>
</comment>
<comment type="function">
    <text evidence="7">Catalyzes the 2'-O methylation of guanosine at position 18 in tRNA.</text>
</comment>
<keyword evidence="2 7" id="KW-0489">Methyltransferase</keyword>
<organism evidence="9 10">
    <name type="scientific">Archangium gephyra</name>
    <dbReference type="NCBI Taxonomy" id="48"/>
    <lineage>
        <taxon>Bacteria</taxon>
        <taxon>Pseudomonadati</taxon>
        <taxon>Myxococcota</taxon>
        <taxon>Myxococcia</taxon>
        <taxon>Myxococcales</taxon>
        <taxon>Cystobacterineae</taxon>
        <taxon>Archangiaceae</taxon>
        <taxon>Archangium</taxon>
    </lineage>
</organism>
<dbReference type="EMBL" id="QFQP01000001">
    <property type="protein sequence ID" value="PZR18757.1"/>
    <property type="molecule type" value="Genomic_DNA"/>
</dbReference>
<dbReference type="GO" id="GO:0141100">
    <property type="term" value="F:tRNA (guanine(18)-2'-O)-methyltransferase activity"/>
    <property type="evidence" value="ECO:0007669"/>
    <property type="project" value="UniProtKB-UniRule"/>
</dbReference>
<accession>A0A2W5TX67</accession>